<dbReference type="AlphaFoldDB" id="A0A841HK04"/>
<feature type="region of interest" description="Disordered" evidence="1">
    <location>
        <begin position="51"/>
        <end position="74"/>
    </location>
</feature>
<dbReference type="InterPro" id="IPR007730">
    <property type="entry name" value="SPOR-like_dom"/>
</dbReference>
<dbReference type="Pfam" id="PF05036">
    <property type="entry name" value="SPOR"/>
    <property type="match status" value="1"/>
</dbReference>
<dbReference type="GO" id="GO:0042834">
    <property type="term" value="F:peptidoglycan binding"/>
    <property type="evidence" value="ECO:0007669"/>
    <property type="project" value="InterPro"/>
</dbReference>
<name>A0A841HK04_9GAMM</name>
<keyword evidence="4" id="KW-0131">Cell cycle</keyword>
<dbReference type="Proteomes" id="UP000588068">
    <property type="component" value="Unassembled WGS sequence"/>
</dbReference>
<dbReference type="PROSITE" id="PS51724">
    <property type="entry name" value="SPOR"/>
    <property type="match status" value="1"/>
</dbReference>
<dbReference type="RefSeq" id="WP_184331647.1">
    <property type="nucleotide sequence ID" value="NZ_JACHHZ010000002.1"/>
</dbReference>
<evidence type="ECO:0000256" key="2">
    <source>
        <dbReference type="SAM" id="Phobius"/>
    </source>
</evidence>
<keyword evidence="2" id="KW-0812">Transmembrane</keyword>
<sequence length="187" mass="20361">MARDYKNASRRSNSGSGLSGVAGFVLGLALGLAVAMGVYLYDRRPEARVAREAAPMSSDEEPASQKPAPASQESETQFDFYEMLPKFEVVIPEKDGTGAAPSTNESVQKPGAYVLQAGSFRKLADADRVRALIALQGVESKIQKVTVDNDTWHRVRIGPITNLQKLEETRSKLRQAQIEALVIRVGE</sequence>
<evidence type="ECO:0000256" key="1">
    <source>
        <dbReference type="SAM" id="MobiDB-lite"/>
    </source>
</evidence>
<feature type="transmembrane region" description="Helical" evidence="2">
    <location>
        <begin position="20"/>
        <end position="41"/>
    </location>
</feature>
<protein>
    <submittedName>
        <fullName evidence="4">Cell division protein FtsN</fullName>
    </submittedName>
</protein>
<keyword evidence="2" id="KW-1133">Transmembrane helix</keyword>
<keyword evidence="5" id="KW-1185">Reference proteome</keyword>
<dbReference type="SUPFAM" id="SSF110997">
    <property type="entry name" value="Sporulation related repeat"/>
    <property type="match status" value="1"/>
</dbReference>
<comment type="caution">
    <text evidence="4">The sequence shown here is derived from an EMBL/GenBank/DDBJ whole genome shotgun (WGS) entry which is preliminary data.</text>
</comment>
<organism evidence="4 5">
    <name type="scientific">Povalibacter uvarum</name>
    <dbReference type="NCBI Taxonomy" id="732238"/>
    <lineage>
        <taxon>Bacteria</taxon>
        <taxon>Pseudomonadati</taxon>
        <taxon>Pseudomonadota</taxon>
        <taxon>Gammaproteobacteria</taxon>
        <taxon>Steroidobacterales</taxon>
        <taxon>Steroidobacteraceae</taxon>
        <taxon>Povalibacter</taxon>
    </lineage>
</organism>
<gene>
    <name evidence="4" type="ORF">HNQ60_002255</name>
</gene>
<dbReference type="PANTHER" id="PTHR38687">
    <property type="entry name" value="CELL DIVISION PROTEIN DEDD-RELATED"/>
    <property type="match status" value="1"/>
</dbReference>
<evidence type="ECO:0000259" key="3">
    <source>
        <dbReference type="PROSITE" id="PS51724"/>
    </source>
</evidence>
<evidence type="ECO:0000313" key="4">
    <source>
        <dbReference type="EMBL" id="MBB6093377.1"/>
    </source>
</evidence>
<keyword evidence="4" id="KW-0132">Cell division</keyword>
<keyword evidence="2" id="KW-0472">Membrane</keyword>
<proteinExistence type="predicted"/>
<dbReference type="EMBL" id="JACHHZ010000002">
    <property type="protein sequence ID" value="MBB6093377.1"/>
    <property type="molecule type" value="Genomic_DNA"/>
</dbReference>
<dbReference type="InterPro" id="IPR036680">
    <property type="entry name" value="SPOR-like_sf"/>
</dbReference>
<dbReference type="GO" id="GO:0051301">
    <property type="term" value="P:cell division"/>
    <property type="evidence" value="ECO:0007669"/>
    <property type="project" value="UniProtKB-KW"/>
</dbReference>
<accession>A0A841HK04</accession>
<reference evidence="4 5" key="1">
    <citation type="submission" date="2020-08" db="EMBL/GenBank/DDBJ databases">
        <title>Genomic Encyclopedia of Type Strains, Phase IV (KMG-IV): sequencing the most valuable type-strain genomes for metagenomic binning, comparative biology and taxonomic classification.</title>
        <authorList>
            <person name="Goeker M."/>
        </authorList>
    </citation>
    <scope>NUCLEOTIDE SEQUENCE [LARGE SCALE GENOMIC DNA]</scope>
    <source>
        <strain evidence="4 5">DSM 26723</strain>
    </source>
</reference>
<dbReference type="Gene3D" id="3.30.70.1070">
    <property type="entry name" value="Sporulation related repeat"/>
    <property type="match status" value="1"/>
</dbReference>
<evidence type="ECO:0000313" key="5">
    <source>
        <dbReference type="Proteomes" id="UP000588068"/>
    </source>
</evidence>
<feature type="domain" description="SPOR" evidence="3">
    <location>
        <begin position="107"/>
        <end position="185"/>
    </location>
</feature>
<dbReference type="InterPro" id="IPR052521">
    <property type="entry name" value="Cell_div_SPOR-domain"/>
</dbReference>